<proteinExistence type="predicted"/>
<dbReference type="SUPFAM" id="SSF46689">
    <property type="entry name" value="Homeodomain-like"/>
    <property type="match status" value="1"/>
</dbReference>
<accession>A0AAU9D666</accession>
<evidence type="ECO:0008006" key="4">
    <source>
        <dbReference type="Google" id="ProtNLM"/>
    </source>
</evidence>
<dbReference type="Proteomes" id="UP001348817">
    <property type="component" value="Plasmid pFA7"/>
</dbReference>
<keyword evidence="3" id="KW-1185">Reference proteome</keyword>
<sequence length="91" mass="10518">MRFLNLSSSTVNRLETLVRKSENYRVRQRAQAILFSTKGCQRSQISDLLSVTTETVSSWFDQIEENEDWDLKDLPGRGRKPVIGEDNSKKI</sequence>
<evidence type="ECO:0000256" key="1">
    <source>
        <dbReference type="SAM" id="MobiDB-lite"/>
    </source>
</evidence>
<gene>
    <name evidence="2" type="ORF">FUAX_52940</name>
</gene>
<evidence type="ECO:0000313" key="3">
    <source>
        <dbReference type="Proteomes" id="UP001348817"/>
    </source>
</evidence>
<evidence type="ECO:0000313" key="2">
    <source>
        <dbReference type="EMBL" id="BDD12862.1"/>
    </source>
</evidence>
<protein>
    <recommendedName>
        <fullName evidence="4">Helix-turn-helix domain-containing protein</fullName>
    </recommendedName>
</protein>
<dbReference type="AlphaFoldDB" id="A0AAU9D666"/>
<dbReference type="EMBL" id="AP025321">
    <property type="protein sequence ID" value="BDD12862.1"/>
    <property type="molecule type" value="Genomic_DNA"/>
</dbReference>
<reference evidence="2 3" key="1">
    <citation type="submission" date="2021-12" db="EMBL/GenBank/DDBJ databases">
        <title>Genome sequencing of bacteria with rrn-lacking chromosome and rrn-plasmid.</title>
        <authorList>
            <person name="Anda M."/>
            <person name="Iwasaki W."/>
        </authorList>
    </citation>
    <scope>NUCLEOTIDE SEQUENCE [LARGE SCALE GENOMIC DNA]</scope>
    <source>
        <strain evidence="2 3">DSM 100852</strain>
        <plasmid evidence="2 3">pFA7</plasmid>
    </source>
</reference>
<feature type="region of interest" description="Disordered" evidence="1">
    <location>
        <begin position="71"/>
        <end position="91"/>
    </location>
</feature>
<name>A0AAU9D666_9BACT</name>
<organism evidence="2 3">
    <name type="scientific">Fulvitalea axinellae</name>
    <dbReference type="NCBI Taxonomy" id="1182444"/>
    <lineage>
        <taxon>Bacteria</taxon>
        <taxon>Pseudomonadati</taxon>
        <taxon>Bacteroidota</taxon>
        <taxon>Cytophagia</taxon>
        <taxon>Cytophagales</taxon>
        <taxon>Persicobacteraceae</taxon>
        <taxon>Fulvitalea</taxon>
    </lineage>
</organism>
<geneLocation type="plasmid" evidence="2 3">
    <name>pFA7</name>
</geneLocation>
<keyword evidence="2" id="KW-0614">Plasmid</keyword>
<dbReference type="KEGG" id="fax:FUAX_52940"/>
<dbReference type="InterPro" id="IPR009057">
    <property type="entry name" value="Homeodomain-like_sf"/>
</dbReference>